<proteinExistence type="predicted"/>
<keyword evidence="2" id="KW-1185">Reference proteome</keyword>
<dbReference type="RefSeq" id="WP_173082560.1">
    <property type="nucleotide sequence ID" value="NZ_BLTE01000004.1"/>
</dbReference>
<reference evidence="1 2" key="2">
    <citation type="submission" date="2020-05" db="EMBL/GenBank/DDBJ databases">
        <title>Draft genome sequence of Desulfovibrio sp. strainFSS-1.</title>
        <authorList>
            <person name="Shimoshige H."/>
            <person name="Kobayashi H."/>
            <person name="Maekawa T."/>
        </authorList>
    </citation>
    <scope>NUCLEOTIDE SEQUENCE [LARGE SCALE GENOMIC DNA]</scope>
    <source>
        <strain evidence="1 2">SIID29052-01</strain>
    </source>
</reference>
<gene>
    <name evidence="1" type="ORF">NNJEOMEG_01324</name>
</gene>
<evidence type="ECO:0000313" key="2">
    <source>
        <dbReference type="Proteomes" id="UP000494245"/>
    </source>
</evidence>
<sequence>MKDVFVDGVLGAGFSKGAVRVRFYGLDMGQEVRQEHNLSLVMTVEGFLEVHAKFAEVMAQLKKSGLVKELPPAGGAGAAPVSPNFA</sequence>
<accession>A0A6V8LSE5</accession>
<name>A0A6V8LSE5_9BACT</name>
<protein>
    <submittedName>
        <fullName evidence="1">Uncharacterized protein</fullName>
    </submittedName>
</protein>
<dbReference type="EMBL" id="BLTE01000004">
    <property type="protein sequence ID" value="GFK93491.1"/>
    <property type="molecule type" value="Genomic_DNA"/>
</dbReference>
<dbReference type="AlphaFoldDB" id="A0A6V8LSE5"/>
<organism evidence="1 2">
    <name type="scientific">Fundidesulfovibrio magnetotacticus</name>
    <dbReference type="NCBI Taxonomy" id="2730080"/>
    <lineage>
        <taxon>Bacteria</taxon>
        <taxon>Pseudomonadati</taxon>
        <taxon>Thermodesulfobacteriota</taxon>
        <taxon>Desulfovibrionia</taxon>
        <taxon>Desulfovibrionales</taxon>
        <taxon>Desulfovibrionaceae</taxon>
        <taxon>Fundidesulfovibrio</taxon>
    </lineage>
</organism>
<evidence type="ECO:0000313" key="1">
    <source>
        <dbReference type="EMBL" id="GFK93491.1"/>
    </source>
</evidence>
<reference evidence="1 2" key="1">
    <citation type="submission" date="2020-04" db="EMBL/GenBank/DDBJ databases">
        <authorList>
            <consortium name="Desulfovibrio sp. FSS-1 genome sequencing consortium"/>
            <person name="Shimoshige H."/>
            <person name="Kobayashi H."/>
            <person name="Maekawa T."/>
        </authorList>
    </citation>
    <scope>NUCLEOTIDE SEQUENCE [LARGE SCALE GENOMIC DNA]</scope>
    <source>
        <strain evidence="1 2">SIID29052-01</strain>
    </source>
</reference>
<dbReference type="Proteomes" id="UP000494245">
    <property type="component" value="Unassembled WGS sequence"/>
</dbReference>
<comment type="caution">
    <text evidence="1">The sequence shown here is derived from an EMBL/GenBank/DDBJ whole genome shotgun (WGS) entry which is preliminary data.</text>
</comment>